<gene>
    <name evidence="1" type="ORF">PSDVSF_13820</name>
</gene>
<proteinExistence type="predicted"/>
<reference evidence="1" key="1">
    <citation type="journal article" date="2022" name="Arch. Microbiol.">
        <title>Pseudodesulfovibrio sediminis sp. nov., a mesophilic and neutrophilic sulfate-reducing bacterium isolated from sediment of a brackish lake.</title>
        <authorList>
            <person name="Takahashi A."/>
            <person name="Kojima H."/>
            <person name="Watanabe M."/>
            <person name="Fukui M."/>
        </authorList>
    </citation>
    <scope>NUCLEOTIDE SEQUENCE</scope>
    <source>
        <strain evidence="1">SF6</strain>
    </source>
</reference>
<dbReference type="Proteomes" id="UP001053296">
    <property type="component" value="Chromosome"/>
</dbReference>
<name>A0ABM7P5M3_9BACT</name>
<evidence type="ECO:0000313" key="1">
    <source>
        <dbReference type="EMBL" id="BCS88140.1"/>
    </source>
</evidence>
<accession>A0ABM7P5M3</accession>
<organism evidence="1 2">
    <name type="scientific">Pseudodesulfovibrio sediminis</name>
    <dbReference type="NCBI Taxonomy" id="2810563"/>
    <lineage>
        <taxon>Bacteria</taxon>
        <taxon>Pseudomonadati</taxon>
        <taxon>Thermodesulfobacteriota</taxon>
        <taxon>Desulfovibrionia</taxon>
        <taxon>Desulfovibrionales</taxon>
        <taxon>Desulfovibrionaceae</taxon>
    </lineage>
</organism>
<evidence type="ECO:0000313" key="2">
    <source>
        <dbReference type="Proteomes" id="UP001053296"/>
    </source>
</evidence>
<keyword evidence="2" id="KW-1185">Reference proteome</keyword>
<sequence length="73" mass="8176">MRRSVENIGSIETYGARQYFGVRREQVYDSTSCYGFAGAGFSNQGQGFPRIDSEGNIVHYRLVTKSDGQVVYV</sequence>
<dbReference type="EMBL" id="AP024485">
    <property type="protein sequence ID" value="BCS88140.1"/>
    <property type="molecule type" value="Genomic_DNA"/>
</dbReference>
<protein>
    <submittedName>
        <fullName evidence="1">Uncharacterized protein</fullName>
    </submittedName>
</protein>